<dbReference type="InterPro" id="IPR013823">
    <property type="entry name" value="Ribosomal_bL12_C"/>
</dbReference>
<accession>A0AAU8JR88</accession>
<protein>
    <submittedName>
        <fullName evidence="3">Ribosomal protein L7/L12</fullName>
    </submittedName>
</protein>
<dbReference type="RefSeq" id="WP_354637316.1">
    <property type="nucleotide sequence ID" value="NZ_CP159872.1"/>
</dbReference>
<evidence type="ECO:0000313" key="3">
    <source>
        <dbReference type="EMBL" id="XCM77643.1"/>
    </source>
</evidence>
<dbReference type="GO" id="GO:0003735">
    <property type="term" value="F:structural constituent of ribosome"/>
    <property type="evidence" value="ECO:0007669"/>
    <property type="project" value="InterPro"/>
</dbReference>
<dbReference type="KEGG" id="kcm:ABWK59_01140"/>
<sequence>MKDPDFTVELTGPSPHDPTALRAVGAVTGLSLWRSKQLLDSAPTTVRSRLPHATAAQSAQHLRRAGVPTAIRCGWCRRTLPDAGTPVDPAPCTSPYWPTAHCPANSMTSCDCSFCTTHGPLPGHTTHPDPLIPHPATTNPATTRPSSPR</sequence>
<keyword evidence="3" id="KW-0687">Ribonucleoprotein</keyword>
<dbReference type="AlphaFoldDB" id="A0AAU8JR88"/>
<reference evidence="3" key="1">
    <citation type="submission" date="2024-06" db="EMBL/GenBank/DDBJ databases">
        <title>The genome sequences of Kitasatospora sp. strain HUAS MG31.</title>
        <authorList>
            <person name="Mo P."/>
        </authorList>
    </citation>
    <scope>NUCLEOTIDE SEQUENCE</scope>
    <source>
        <strain evidence="3">HUAS MG31</strain>
    </source>
</reference>
<dbReference type="Gene3D" id="3.30.1390.10">
    <property type="match status" value="1"/>
</dbReference>
<evidence type="ECO:0000256" key="1">
    <source>
        <dbReference type="SAM" id="MobiDB-lite"/>
    </source>
</evidence>
<feature type="domain" description="Large ribosomal subunit protein bL12 C-terminal" evidence="2">
    <location>
        <begin position="6"/>
        <end position="67"/>
    </location>
</feature>
<gene>
    <name evidence="3" type="ORF">ABWK59_01140</name>
</gene>
<dbReference type="GO" id="GO:0005840">
    <property type="term" value="C:ribosome"/>
    <property type="evidence" value="ECO:0007669"/>
    <property type="project" value="UniProtKB-KW"/>
</dbReference>
<feature type="compositionally biased region" description="Polar residues" evidence="1">
    <location>
        <begin position="136"/>
        <end position="149"/>
    </location>
</feature>
<keyword evidence="3" id="KW-0689">Ribosomal protein</keyword>
<dbReference type="Pfam" id="PF00542">
    <property type="entry name" value="Ribosomal_L12"/>
    <property type="match status" value="1"/>
</dbReference>
<evidence type="ECO:0000259" key="2">
    <source>
        <dbReference type="Pfam" id="PF00542"/>
    </source>
</evidence>
<proteinExistence type="predicted"/>
<organism evidence="3">
    <name type="scientific">Kitasatospora camelliae</name>
    <dbReference type="NCBI Taxonomy" id="3156397"/>
    <lineage>
        <taxon>Bacteria</taxon>
        <taxon>Bacillati</taxon>
        <taxon>Actinomycetota</taxon>
        <taxon>Actinomycetes</taxon>
        <taxon>Kitasatosporales</taxon>
        <taxon>Streptomycetaceae</taxon>
        <taxon>Kitasatospora</taxon>
    </lineage>
</organism>
<dbReference type="GO" id="GO:0006412">
    <property type="term" value="P:translation"/>
    <property type="evidence" value="ECO:0007669"/>
    <property type="project" value="InterPro"/>
</dbReference>
<dbReference type="EMBL" id="CP159872">
    <property type="protein sequence ID" value="XCM77643.1"/>
    <property type="molecule type" value="Genomic_DNA"/>
</dbReference>
<feature type="region of interest" description="Disordered" evidence="1">
    <location>
        <begin position="126"/>
        <end position="149"/>
    </location>
</feature>
<dbReference type="InterPro" id="IPR014719">
    <property type="entry name" value="Ribosomal_bL12_C/ClpS-like"/>
</dbReference>
<name>A0AAU8JR88_9ACTN</name>
<dbReference type="SUPFAM" id="SSF54736">
    <property type="entry name" value="ClpS-like"/>
    <property type="match status" value="1"/>
</dbReference>